<sequence length="95" mass="11387">MNIRFDFGNDYVQYISCSTKAGRRINKIQREFFDWIFDEEKNKKYWAYKDGKRHCLNYDADAIIDWLNHVKSTKGVAKARLLQNPQGKVKKTVYF</sequence>
<evidence type="ECO:0008006" key="3">
    <source>
        <dbReference type="Google" id="ProtNLM"/>
    </source>
</evidence>
<gene>
    <name evidence="1" type="ORF">QWY13_08580</name>
</gene>
<comment type="caution">
    <text evidence="1">The sequence shown here is derived from an EMBL/GenBank/DDBJ whole genome shotgun (WGS) entry which is preliminary data.</text>
</comment>
<organism evidence="1 2">
    <name type="scientific">Planococcus shenhongbingii</name>
    <dbReference type="NCBI Taxonomy" id="3058398"/>
    <lineage>
        <taxon>Bacteria</taxon>
        <taxon>Bacillati</taxon>
        <taxon>Bacillota</taxon>
        <taxon>Bacilli</taxon>
        <taxon>Bacillales</taxon>
        <taxon>Caryophanaceae</taxon>
        <taxon>Planococcus</taxon>
    </lineage>
</organism>
<dbReference type="Proteomes" id="UP001172142">
    <property type="component" value="Unassembled WGS sequence"/>
</dbReference>
<proteinExistence type="predicted"/>
<reference evidence="1 2" key="1">
    <citation type="submission" date="2023-07" db="EMBL/GenBank/DDBJ databases">
        <title>Novel species in genus Planococcus.</title>
        <authorList>
            <person name="Ning S."/>
        </authorList>
    </citation>
    <scope>NUCLEOTIDE SEQUENCE [LARGE SCALE GENOMIC DNA]</scope>
    <source>
        <strain evidence="1 2">N017</strain>
    </source>
</reference>
<dbReference type="EMBL" id="JAUJWU010000002">
    <property type="protein sequence ID" value="MDN7245556.1"/>
    <property type="molecule type" value="Genomic_DNA"/>
</dbReference>
<name>A0ABT8NCH2_9BACL</name>
<dbReference type="RefSeq" id="WP_301856185.1">
    <property type="nucleotide sequence ID" value="NZ_JAUJWU010000002.1"/>
</dbReference>
<evidence type="ECO:0000313" key="2">
    <source>
        <dbReference type="Proteomes" id="UP001172142"/>
    </source>
</evidence>
<evidence type="ECO:0000313" key="1">
    <source>
        <dbReference type="EMBL" id="MDN7245556.1"/>
    </source>
</evidence>
<keyword evidence="2" id="KW-1185">Reference proteome</keyword>
<protein>
    <recommendedName>
        <fullName evidence="3">Phage protein</fullName>
    </recommendedName>
</protein>
<accession>A0ABT8NCH2</accession>